<gene>
    <name evidence="1" type="ORF">RIB56_20750</name>
</gene>
<dbReference type="EMBL" id="JAWUZT010000124">
    <property type="protein sequence ID" value="MDW8518537.1"/>
    <property type="molecule type" value="Genomic_DNA"/>
</dbReference>
<reference evidence="2" key="1">
    <citation type="submission" date="2023-07" db="EMBL/GenBank/DDBJ databases">
        <title>Draft genomic sequences of Priestia flexa CCM isolated from the soil of an abandoned mine contaminated by free cyanide in the high Andean zone of Tacna, Peru.</title>
        <authorList>
            <person name="Caceda Quiroz C.J."/>
            <person name="Maraza Chooque G.J."/>
            <person name="Fora Quispe G.L."/>
            <person name="Carpio Mamani M."/>
        </authorList>
    </citation>
    <scope>NUCLEOTIDE SEQUENCE [LARGE SCALE GENOMIC DNA]</scope>
    <source>
        <strain evidence="2">CCM</strain>
    </source>
</reference>
<accession>A0ABU4JC07</accession>
<dbReference type="RefSeq" id="WP_076514007.1">
    <property type="nucleotide sequence ID" value="NZ_CP040367.1"/>
</dbReference>
<sequence>MSMPNIPNINPEIKLKRNEVINLLLSSIALEEISLSHILQEEAEKTRYSLENCASLREILLITDSVEDMIRTILHKELVLLFKLDTVLKIPEHNYDCGCECGCQC</sequence>
<evidence type="ECO:0000313" key="1">
    <source>
        <dbReference type="EMBL" id="MDW8518537.1"/>
    </source>
</evidence>
<keyword evidence="2" id="KW-1185">Reference proteome</keyword>
<dbReference type="InterPro" id="IPR058705">
    <property type="entry name" value="A_ENA"/>
</dbReference>
<protein>
    <submittedName>
        <fullName evidence="1">Uncharacterized protein</fullName>
    </submittedName>
</protein>
<evidence type="ECO:0000313" key="2">
    <source>
        <dbReference type="Proteomes" id="UP001284771"/>
    </source>
</evidence>
<comment type="caution">
    <text evidence="1">The sequence shown here is derived from an EMBL/GenBank/DDBJ whole genome shotgun (WGS) entry which is preliminary data.</text>
</comment>
<organism evidence="1 2">
    <name type="scientific">Priestia flexa</name>
    <dbReference type="NCBI Taxonomy" id="86664"/>
    <lineage>
        <taxon>Bacteria</taxon>
        <taxon>Bacillati</taxon>
        <taxon>Bacillota</taxon>
        <taxon>Bacilli</taxon>
        <taxon>Bacillales</taxon>
        <taxon>Bacillaceae</taxon>
        <taxon>Priestia</taxon>
    </lineage>
</organism>
<name>A0ABU4JC07_9BACI</name>
<dbReference type="Pfam" id="PF26595">
    <property type="entry name" value="A_ENA"/>
    <property type="match status" value="1"/>
</dbReference>
<proteinExistence type="predicted"/>
<dbReference type="Proteomes" id="UP001284771">
    <property type="component" value="Unassembled WGS sequence"/>
</dbReference>